<organism evidence="3 4">
    <name type="scientific">Pseudalgibacter alginicilyticus</name>
    <dbReference type="NCBI Taxonomy" id="1736674"/>
    <lineage>
        <taxon>Bacteria</taxon>
        <taxon>Pseudomonadati</taxon>
        <taxon>Bacteroidota</taxon>
        <taxon>Flavobacteriia</taxon>
        <taxon>Flavobacteriales</taxon>
        <taxon>Flavobacteriaceae</taxon>
        <taxon>Pseudalgibacter</taxon>
    </lineage>
</organism>
<dbReference type="Proteomes" id="UP000057981">
    <property type="component" value="Chromosome"/>
</dbReference>
<dbReference type="OrthoDB" id="127762at2"/>
<dbReference type="RefSeq" id="WP_054726258.1">
    <property type="nucleotide sequence ID" value="NZ_CP012898.1"/>
</dbReference>
<keyword evidence="4" id="KW-1185">Reference proteome</keyword>
<feature type="domain" description="Secretion system C-terminal sorting" evidence="2">
    <location>
        <begin position="395"/>
        <end position="468"/>
    </location>
</feature>
<evidence type="ECO:0000256" key="1">
    <source>
        <dbReference type="ARBA" id="ARBA00022729"/>
    </source>
</evidence>
<name>A0A0N7HYB6_9FLAO</name>
<dbReference type="InterPro" id="IPR024079">
    <property type="entry name" value="MetalloPept_cat_dom_sf"/>
</dbReference>
<accession>A0A0N7HYB6</accession>
<dbReference type="EMBL" id="CP012898">
    <property type="protein sequence ID" value="ALJ04798.1"/>
    <property type="molecule type" value="Genomic_DNA"/>
</dbReference>
<gene>
    <name evidence="3" type="ORF">APS56_06535</name>
</gene>
<evidence type="ECO:0000313" key="4">
    <source>
        <dbReference type="Proteomes" id="UP000057981"/>
    </source>
</evidence>
<evidence type="ECO:0000259" key="2">
    <source>
        <dbReference type="Pfam" id="PF18962"/>
    </source>
</evidence>
<dbReference type="InterPro" id="IPR026444">
    <property type="entry name" value="Secre_tail"/>
</dbReference>
<dbReference type="NCBIfam" id="TIGR04183">
    <property type="entry name" value="Por_Secre_tail"/>
    <property type="match status" value="1"/>
</dbReference>
<dbReference type="InterPro" id="IPR019026">
    <property type="entry name" value="Peptidase_M64_IgA"/>
</dbReference>
<sequence length="470" mass="52766">MKSLVLFIIFITNSLLVSAQIFDVDTLLFSGNSEKRINLVVLSEGYQPDELGEFITHATSFKNSMFSQSPFLEYINYFNVFAIKIPSNESGADHPATATDVNESEITPTFVDTYFNATFDAFGYHRYIYYGIDYTDAASTEVKINSVLADNFPTYDQALILVNTTEYGGTGGKFPIASISSYDIAIHELGHSLFNLKDEYFLPDIYYAEAINMTQETNTSLIKWKNWIGTNGVDINPYGSSGVSATWYKPRHLQCKMELLNKPFCAVCKEGIIEKIHDLISPIDSYTPENITINTPSFPLDFQLNLIKTIPNSLESIWILNANNIDNNVDNISIEETDLKTGTNTLTAVINDATTSLRVDNHETLHVYTVTWSINYSTLGIETIVSDVNSFNMSVFPNPTNDVINFTLENTLDTPLKLEIISMDGKTIQSYNVTNSENLQIDMNTWSQGIYLAKVYANNDLIANKRIVKN</sequence>
<proteinExistence type="predicted"/>
<dbReference type="AlphaFoldDB" id="A0A0N7HYB6"/>
<evidence type="ECO:0000313" key="3">
    <source>
        <dbReference type="EMBL" id="ALJ04798.1"/>
    </source>
</evidence>
<keyword evidence="1" id="KW-0732">Signal</keyword>
<dbReference type="KEGG" id="ahz:APS56_06535"/>
<dbReference type="Gene3D" id="3.40.390.10">
    <property type="entry name" value="Collagenase (Catalytic Domain)"/>
    <property type="match status" value="1"/>
</dbReference>
<dbReference type="STRING" id="1736674.APS56_06535"/>
<reference evidence="3 4" key="1">
    <citation type="submission" date="2015-10" db="EMBL/GenBank/DDBJ databases">
        <authorList>
            <person name="Gilbert D.G."/>
        </authorList>
    </citation>
    <scope>NUCLEOTIDE SEQUENCE [LARGE SCALE GENOMIC DNA]</scope>
    <source>
        <strain evidence="4">HZ-22</strain>
    </source>
</reference>
<dbReference type="GO" id="GO:0008237">
    <property type="term" value="F:metallopeptidase activity"/>
    <property type="evidence" value="ECO:0007669"/>
    <property type="project" value="InterPro"/>
</dbReference>
<dbReference type="Pfam" id="PF18962">
    <property type="entry name" value="Por_Secre_tail"/>
    <property type="match status" value="1"/>
</dbReference>
<protein>
    <submittedName>
        <fullName evidence="3">Peptidase M64</fullName>
    </submittedName>
</protein>
<dbReference type="Pfam" id="PF09471">
    <property type="entry name" value="Peptidase_M64"/>
    <property type="match status" value="1"/>
</dbReference>